<comment type="caution">
    <text evidence="2">The sequence shown here is derived from an EMBL/GenBank/DDBJ whole genome shotgun (WGS) entry which is preliminary data.</text>
</comment>
<evidence type="ECO:0000313" key="3">
    <source>
        <dbReference type="Proteomes" id="UP000521943"/>
    </source>
</evidence>
<feature type="transmembrane region" description="Helical" evidence="1">
    <location>
        <begin position="42"/>
        <end position="59"/>
    </location>
</feature>
<keyword evidence="1" id="KW-0812">Transmembrane</keyword>
<sequence>MALQDAGALRPPAFNSPVVNHGVALLPVGFKFEVSSLARVRLSIYLIAMSINGVWLRMVRLSSRKARLEACGAAFQLGRRVKVVVGMRRERVLGATGPDEVSLLLGISSQSPHLYPRGETNVLTGS</sequence>
<gene>
    <name evidence="2" type="ORF">DFP72DRAFT_1165320</name>
</gene>
<keyword evidence="3" id="KW-1185">Reference proteome</keyword>
<keyword evidence="1" id="KW-1133">Transmembrane helix</keyword>
<accession>A0A8H6MA55</accession>
<evidence type="ECO:0000256" key="1">
    <source>
        <dbReference type="SAM" id="Phobius"/>
    </source>
</evidence>
<protein>
    <submittedName>
        <fullName evidence="2">Uncharacterized protein</fullName>
    </submittedName>
</protein>
<evidence type="ECO:0000313" key="2">
    <source>
        <dbReference type="EMBL" id="KAF6761613.1"/>
    </source>
</evidence>
<organism evidence="2 3">
    <name type="scientific">Ephemerocybe angulata</name>
    <dbReference type="NCBI Taxonomy" id="980116"/>
    <lineage>
        <taxon>Eukaryota</taxon>
        <taxon>Fungi</taxon>
        <taxon>Dikarya</taxon>
        <taxon>Basidiomycota</taxon>
        <taxon>Agaricomycotina</taxon>
        <taxon>Agaricomycetes</taxon>
        <taxon>Agaricomycetidae</taxon>
        <taxon>Agaricales</taxon>
        <taxon>Agaricineae</taxon>
        <taxon>Psathyrellaceae</taxon>
        <taxon>Ephemerocybe</taxon>
    </lineage>
</organism>
<name>A0A8H6MA55_9AGAR</name>
<dbReference type="Proteomes" id="UP000521943">
    <property type="component" value="Unassembled WGS sequence"/>
</dbReference>
<reference evidence="2 3" key="1">
    <citation type="submission" date="2020-07" db="EMBL/GenBank/DDBJ databases">
        <title>Comparative genomics of pyrophilous fungi reveals a link between fire events and developmental genes.</title>
        <authorList>
            <consortium name="DOE Joint Genome Institute"/>
            <person name="Steindorff A.S."/>
            <person name="Carver A."/>
            <person name="Calhoun S."/>
            <person name="Stillman K."/>
            <person name="Liu H."/>
            <person name="Lipzen A."/>
            <person name="Pangilinan J."/>
            <person name="Labutti K."/>
            <person name="Bruns T.D."/>
            <person name="Grigoriev I.V."/>
        </authorList>
    </citation>
    <scope>NUCLEOTIDE SEQUENCE [LARGE SCALE GENOMIC DNA]</scope>
    <source>
        <strain evidence="2 3">CBS 144469</strain>
    </source>
</reference>
<proteinExistence type="predicted"/>
<dbReference type="EMBL" id="JACGCI010000009">
    <property type="protein sequence ID" value="KAF6761613.1"/>
    <property type="molecule type" value="Genomic_DNA"/>
</dbReference>
<keyword evidence="1" id="KW-0472">Membrane</keyword>
<dbReference type="AlphaFoldDB" id="A0A8H6MA55"/>